<dbReference type="GO" id="GO:0008177">
    <property type="term" value="F:succinate dehydrogenase (quinone) activity"/>
    <property type="evidence" value="ECO:0007669"/>
    <property type="project" value="UniProtKB-EC"/>
</dbReference>
<keyword evidence="6 13" id="KW-0285">Flavoprotein</keyword>
<dbReference type="GO" id="GO:0022900">
    <property type="term" value="P:electron transport chain"/>
    <property type="evidence" value="ECO:0007669"/>
    <property type="project" value="InterPro"/>
</dbReference>
<evidence type="ECO:0000256" key="7">
    <source>
        <dbReference type="ARBA" id="ARBA00022827"/>
    </source>
</evidence>
<dbReference type="GO" id="GO:0009055">
    <property type="term" value="F:electron transfer activity"/>
    <property type="evidence" value="ECO:0007669"/>
    <property type="project" value="TreeGrafter"/>
</dbReference>
<dbReference type="Gene3D" id="3.50.50.60">
    <property type="entry name" value="FAD/NAD(P)-binding domain"/>
    <property type="match status" value="1"/>
</dbReference>
<comment type="subcellular location">
    <subcellularLocation>
        <location evidence="2">Membrane</location>
        <topology evidence="2">Peripheral membrane protein</topology>
    </subcellularLocation>
</comment>
<comment type="similarity">
    <text evidence="3">Belongs to the FAD-dependent oxidoreductase 2 family. FRD/SDH subfamily.</text>
</comment>
<reference evidence="16 17" key="1">
    <citation type="submission" date="2019-02" db="EMBL/GenBank/DDBJ databases">
        <title>Sequencing the genomes of 1000 actinobacteria strains.</title>
        <authorList>
            <person name="Klenk H.-P."/>
        </authorList>
    </citation>
    <scope>NUCLEOTIDE SEQUENCE [LARGE SCALE GENOMIC DNA]</scope>
    <source>
        <strain evidence="16 17">DSM 16932</strain>
    </source>
</reference>
<dbReference type="InterPro" id="IPR037099">
    <property type="entry name" value="Fum_R/Succ_DH_flav-like_C_sf"/>
</dbReference>
<feature type="binding site" evidence="13">
    <location>
        <position position="220"/>
    </location>
    <ligand>
        <name>FAD</name>
        <dbReference type="ChEBI" id="CHEBI:57692"/>
    </ligand>
</feature>
<keyword evidence="5" id="KW-0813">Transport</keyword>
<keyword evidence="8" id="KW-0249">Electron transport</keyword>
<dbReference type="NCBIfam" id="TIGR01812">
    <property type="entry name" value="sdhA_frdA_Gneg"/>
    <property type="match status" value="1"/>
</dbReference>
<evidence type="ECO:0000313" key="16">
    <source>
        <dbReference type="EMBL" id="RZS62781.1"/>
    </source>
</evidence>
<dbReference type="AlphaFoldDB" id="A0A4Q7M5Q1"/>
<feature type="active site" description="Proton acceptor" evidence="12">
    <location>
        <position position="296"/>
    </location>
</feature>
<dbReference type="InterPro" id="IPR030664">
    <property type="entry name" value="SdhA/FrdA/AprA"/>
</dbReference>
<evidence type="ECO:0000256" key="8">
    <source>
        <dbReference type="ARBA" id="ARBA00022982"/>
    </source>
</evidence>
<dbReference type="EMBL" id="SGWX01000001">
    <property type="protein sequence ID" value="RZS62781.1"/>
    <property type="molecule type" value="Genomic_DNA"/>
</dbReference>
<dbReference type="PANTHER" id="PTHR11632:SF82">
    <property type="entry name" value="FUMARATE REDUCTASE FLAVOPROTEIN SUBUNIT"/>
    <property type="match status" value="1"/>
</dbReference>
<evidence type="ECO:0000256" key="9">
    <source>
        <dbReference type="ARBA" id="ARBA00023002"/>
    </source>
</evidence>
<gene>
    <name evidence="16" type="ORF">EV386_3129</name>
</gene>
<feature type="binding site" evidence="13">
    <location>
        <position position="394"/>
    </location>
    <ligand>
        <name>FAD</name>
        <dbReference type="ChEBI" id="CHEBI:57692"/>
    </ligand>
</feature>
<dbReference type="Pfam" id="PF02910">
    <property type="entry name" value="Succ_DH_flav_C"/>
    <property type="match status" value="1"/>
</dbReference>
<feature type="binding site" evidence="13">
    <location>
        <begin position="14"/>
        <end position="19"/>
    </location>
    <ligand>
        <name>FAD</name>
        <dbReference type="ChEBI" id="CHEBI:57692"/>
    </ligand>
</feature>
<keyword evidence="17" id="KW-1185">Reference proteome</keyword>
<dbReference type="Gene3D" id="1.20.58.100">
    <property type="entry name" value="Fumarate reductase/succinate dehydrogenase flavoprotein-like, C-terminal domain"/>
    <property type="match status" value="1"/>
</dbReference>
<dbReference type="GO" id="GO:0050660">
    <property type="term" value="F:flavin adenine dinucleotide binding"/>
    <property type="evidence" value="ECO:0007669"/>
    <property type="project" value="InterPro"/>
</dbReference>
<dbReference type="GO" id="GO:0005886">
    <property type="term" value="C:plasma membrane"/>
    <property type="evidence" value="ECO:0007669"/>
    <property type="project" value="TreeGrafter"/>
</dbReference>
<dbReference type="InterPro" id="IPR036188">
    <property type="entry name" value="FAD/NAD-bd_sf"/>
</dbReference>
<feature type="binding site" evidence="13">
    <location>
        <position position="405"/>
    </location>
    <ligand>
        <name>substrate</name>
    </ligand>
</feature>
<dbReference type="GO" id="GO:0033765">
    <property type="term" value="F:steroid dehydrogenase activity, acting on the CH-CH group of donors"/>
    <property type="evidence" value="ECO:0007669"/>
    <property type="project" value="UniProtKB-ARBA"/>
</dbReference>
<dbReference type="InterPro" id="IPR014006">
    <property type="entry name" value="Succ_Dhase_FrdA_Gneg"/>
</dbReference>
<evidence type="ECO:0000256" key="5">
    <source>
        <dbReference type="ARBA" id="ARBA00022448"/>
    </source>
</evidence>
<accession>A0A4Q7M5Q1</accession>
<dbReference type="InterPro" id="IPR003953">
    <property type="entry name" value="FAD-dep_OxRdtase_2_FAD-bd"/>
</dbReference>
<dbReference type="Gene3D" id="3.90.700.10">
    <property type="entry name" value="Succinate dehydrogenase/fumarate reductase flavoprotein, catalytic domain"/>
    <property type="match status" value="1"/>
</dbReference>
<dbReference type="InterPro" id="IPR003952">
    <property type="entry name" value="FRD_SDH_FAD_BS"/>
</dbReference>
<evidence type="ECO:0000256" key="13">
    <source>
        <dbReference type="PIRSR" id="PIRSR630664-51"/>
    </source>
</evidence>
<dbReference type="GO" id="GO:0009061">
    <property type="term" value="P:anaerobic respiration"/>
    <property type="evidence" value="ECO:0007669"/>
    <property type="project" value="TreeGrafter"/>
</dbReference>
<dbReference type="PIRSF" id="PIRSF000171">
    <property type="entry name" value="SDHA_APRA_LASPO"/>
    <property type="match status" value="1"/>
</dbReference>
<feature type="binding site" evidence="13">
    <location>
        <begin position="410"/>
        <end position="411"/>
    </location>
    <ligand>
        <name>FAD</name>
        <dbReference type="ChEBI" id="CHEBI:57692"/>
    </ligand>
</feature>
<protein>
    <recommendedName>
        <fullName evidence="4">succinate dehydrogenase</fullName>
        <ecNumber evidence="4">1.3.5.1</ecNumber>
    </recommendedName>
</protein>
<sequence length="609" mass="62638">MTVRVEHADVIVVGGGAAGLSAALAAVESFAAAGRDDAVVALVSKVYPMRSHTVAAEGGAAGVVPGGDDTLDQHVADTLAGGAGLAHEAAVRYVVERAPAELARLERLGMPWSRTAEGRPAVRRFGGMSRPRTWFAADKTGFHLLHTLFQTSLRHEAIRRYDEHVTLDLLRADGEFRGVVCHDQRRGERVVLLGGAVVLATGGYARAWATSTNAGIVTGDGLAMALRAGLALRDLEMVQVHPTCLPGSGILITEAVRGEGGVLLDADGERYLADYGLGPVTPVGAPEPRRMELGPRDKLSQAFWHADRDGRTVPTRDGGVVHLDLRHLGKAFLDERLPLVTGLARRFAGVDPAHELVPVRPAAHYTMGGVPTTAQGAVVDGQGARVAGLFAAGECASTGLHGANRLGSNSLVETLVVGRAAGQAAARAAGVGAAGSGAGAVGAGGVGEAALVDQARGLAERWLAMRGRGGESPAALRRELGAVLDADVGVYRDADGLARAAAALDGLHERYQDVRVADTSDVLNTDWTQAIELGAMLAVARGVVAAAIARTESRGAHQRLDHPQSDDVARHSLVTLGADGAVDVRFEAADTAAQALAAGGGVGQGEAGA</sequence>
<evidence type="ECO:0000256" key="12">
    <source>
        <dbReference type="PIRSR" id="PIRSR000171-1"/>
    </source>
</evidence>
<keyword evidence="9" id="KW-0560">Oxidoreductase</keyword>
<keyword evidence="7 13" id="KW-0274">FAD</keyword>
<dbReference type="Pfam" id="PF00890">
    <property type="entry name" value="FAD_binding_2"/>
    <property type="match status" value="1"/>
</dbReference>
<dbReference type="InterPro" id="IPR015939">
    <property type="entry name" value="Fum_Rdtase/Succ_DH_flav-like_C"/>
</dbReference>
<dbReference type="SUPFAM" id="SSF56425">
    <property type="entry name" value="Succinate dehydrogenase/fumarate reductase flavoprotein, catalytic domain"/>
    <property type="match status" value="1"/>
</dbReference>
<dbReference type="PANTHER" id="PTHR11632">
    <property type="entry name" value="SUCCINATE DEHYDROGENASE 2 FLAVOPROTEIN SUBUNIT"/>
    <property type="match status" value="1"/>
</dbReference>
<organism evidence="16 17">
    <name type="scientific">Xylanimonas ulmi</name>
    <dbReference type="NCBI Taxonomy" id="228973"/>
    <lineage>
        <taxon>Bacteria</taxon>
        <taxon>Bacillati</taxon>
        <taxon>Actinomycetota</taxon>
        <taxon>Actinomycetes</taxon>
        <taxon>Micrococcales</taxon>
        <taxon>Promicromonosporaceae</taxon>
        <taxon>Xylanimonas</taxon>
    </lineage>
</organism>
<dbReference type="FunFam" id="3.90.700.10:FF:000003">
    <property type="entry name" value="Fumarate reductase flavoprotein subunit"/>
    <property type="match status" value="1"/>
</dbReference>
<dbReference type="InterPro" id="IPR027477">
    <property type="entry name" value="Succ_DH/fumarate_Rdtase_cat_sf"/>
</dbReference>
<dbReference type="SUPFAM" id="SSF51905">
    <property type="entry name" value="FAD/NAD(P)-binding domain"/>
    <property type="match status" value="1"/>
</dbReference>
<evidence type="ECO:0000256" key="4">
    <source>
        <dbReference type="ARBA" id="ARBA00012792"/>
    </source>
</evidence>
<feature type="domain" description="FAD-dependent oxidoreductase 2 FAD-binding" evidence="14">
    <location>
        <begin position="9"/>
        <end position="411"/>
    </location>
</feature>
<dbReference type="Proteomes" id="UP000293852">
    <property type="component" value="Unassembled WGS sequence"/>
</dbReference>
<evidence type="ECO:0000256" key="6">
    <source>
        <dbReference type="ARBA" id="ARBA00022630"/>
    </source>
</evidence>
<dbReference type="RefSeq" id="WP_165399966.1">
    <property type="nucleotide sequence ID" value="NZ_SGWX01000001.1"/>
</dbReference>
<dbReference type="EC" id="1.3.5.1" evidence="4"/>
<evidence type="ECO:0000256" key="3">
    <source>
        <dbReference type="ARBA" id="ARBA00008040"/>
    </source>
</evidence>
<evidence type="ECO:0000256" key="11">
    <source>
        <dbReference type="ARBA" id="ARBA00049220"/>
    </source>
</evidence>
<evidence type="ECO:0000259" key="15">
    <source>
        <dbReference type="Pfam" id="PF02910"/>
    </source>
</evidence>
<feature type="binding site" evidence="13">
    <location>
        <begin position="44"/>
        <end position="59"/>
    </location>
    <ligand>
        <name>FAD</name>
        <dbReference type="ChEBI" id="CHEBI:57692"/>
    </ligand>
</feature>
<feature type="binding site" evidence="13">
    <location>
        <position position="364"/>
    </location>
    <ligand>
        <name>substrate</name>
    </ligand>
</feature>
<feature type="domain" description="Fumarate reductase/succinate dehydrogenase flavoprotein-like C-terminal" evidence="15">
    <location>
        <begin position="477"/>
        <end position="589"/>
    </location>
</feature>
<evidence type="ECO:0000313" key="17">
    <source>
        <dbReference type="Proteomes" id="UP000293852"/>
    </source>
</evidence>
<evidence type="ECO:0000256" key="10">
    <source>
        <dbReference type="ARBA" id="ARBA00023136"/>
    </source>
</evidence>
<dbReference type="PROSITE" id="PS00504">
    <property type="entry name" value="FRD_SDH_FAD_BINDING"/>
    <property type="match status" value="1"/>
</dbReference>
<evidence type="ECO:0000259" key="14">
    <source>
        <dbReference type="Pfam" id="PF00890"/>
    </source>
</evidence>
<proteinExistence type="inferred from homology"/>
<name>A0A4Q7M5Q1_9MICO</name>
<evidence type="ECO:0000256" key="2">
    <source>
        <dbReference type="ARBA" id="ARBA00004170"/>
    </source>
</evidence>
<comment type="catalytic activity">
    <reaction evidence="11">
        <text>a quinone + succinate = fumarate + a quinol</text>
        <dbReference type="Rhea" id="RHEA:40523"/>
        <dbReference type="ChEBI" id="CHEBI:24646"/>
        <dbReference type="ChEBI" id="CHEBI:29806"/>
        <dbReference type="ChEBI" id="CHEBI:30031"/>
        <dbReference type="ChEBI" id="CHEBI:132124"/>
        <dbReference type="EC" id="1.3.5.1"/>
    </reaction>
</comment>
<feature type="binding site" evidence="13">
    <location>
        <position position="253"/>
    </location>
    <ligand>
        <name>substrate</name>
    </ligand>
</feature>
<comment type="cofactor">
    <cofactor evidence="1 13">
        <name>FAD</name>
        <dbReference type="ChEBI" id="CHEBI:57692"/>
    </cofactor>
</comment>
<dbReference type="GO" id="GO:0006113">
    <property type="term" value="P:fermentation"/>
    <property type="evidence" value="ECO:0007669"/>
    <property type="project" value="TreeGrafter"/>
</dbReference>
<comment type="caution">
    <text evidence="16">The sequence shown here is derived from an EMBL/GenBank/DDBJ whole genome shotgun (WGS) entry which is preliminary data.</text>
</comment>
<dbReference type="SUPFAM" id="SSF46977">
    <property type="entry name" value="Succinate dehydrogenase/fumarate reductase flavoprotein C-terminal domain"/>
    <property type="match status" value="1"/>
</dbReference>
<evidence type="ECO:0000256" key="1">
    <source>
        <dbReference type="ARBA" id="ARBA00001974"/>
    </source>
</evidence>
<feature type="binding site" evidence="13">
    <location>
        <position position="241"/>
    </location>
    <ligand>
        <name>substrate</name>
    </ligand>
</feature>
<keyword evidence="10" id="KW-0472">Membrane</keyword>